<evidence type="ECO:0000256" key="2">
    <source>
        <dbReference type="ARBA" id="ARBA00022729"/>
    </source>
</evidence>
<protein>
    <submittedName>
        <fullName evidence="4">VacJ family lipoprotein</fullName>
    </submittedName>
</protein>
<dbReference type="EMBL" id="JBIGHW010000004">
    <property type="protein sequence ID" value="MFG6441037.1"/>
    <property type="molecule type" value="Genomic_DNA"/>
</dbReference>
<feature type="chain" id="PRO_5046520243" evidence="3">
    <location>
        <begin position="21"/>
        <end position="233"/>
    </location>
</feature>
<proteinExistence type="inferred from homology"/>
<evidence type="ECO:0000256" key="1">
    <source>
        <dbReference type="ARBA" id="ARBA00010634"/>
    </source>
</evidence>
<evidence type="ECO:0000313" key="5">
    <source>
        <dbReference type="Proteomes" id="UP001606301"/>
    </source>
</evidence>
<dbReference type="PROSITE" id="PS51257">
    <property type="entry name" value="PROKAR_LIPOPROTEIN"/>
    <property type="match status" value="1"/>
</dbReference>
<dbReference type="Proteomes" id="UP001606301">
    <property type="component" value="Unassembled WGS sequence"/>
</dbReference>
<sequence>MSSTASRLLFPLLLTGSALLAGCATPQNPDPLEGINRKTFAFNEGLDKVALKPAATAYKAVVPAPVRTGVSNFFNNLGDPWSGINLVLQGRVKDGLSDFARFGANTTVGLLGVIDVASGWGLPRHGESFSATLGAWGVGSGAYLVMPLFGPSDVRGVAAIPVNSLASVTSQVNDAGVRNTLTALNLVDKRTQMLDVTKMIDEVALDKYLFVRDAYIQRRAQREGKEDEPAIKP</sequence>
<feature type="signal peptide" evidence="3">
    <location>
        <begin position="1"/>
        <end position="20"/>
    </location>
</feature>
<comment type="caution">
    <text evidence="4">The sequence shown here is derived from an EMBL/GenBank/DDBJ whole genome shotgun (WGS) entry which is preliminary data.</text>
</comment>
<dbReference type="Pfam" id="PF04333">
    <property type="entry name" value="MlaA"/>
    <property type="match status" value="1"/>
</dbReference>
<evidence type="ECO:0000256" key="3">
    <source>
        <dbReference type="SAM" id="SignalP"/>
    </source>
</evidence>
<accession>A0ABW7FI64</accession>
<gene>
    <name evidence="4" type="ORF">ACG0Z3_10140</name>
</gene>
<keyword evidence="4" id="KW-0449">Lipoprotein</keyword>
<evidence type="ECO:0000313" key="4">
    <source>
        <dbReference type="EMBL" id="MFG6441037.1"/>
    </source>
</evidence>
<organism evidence="4 5">
    <name type="scientific">Pelomonas margarita</name>
    <dbReference type="NCBI Taxonomy" id="3299031"/>
    <lineage>
        <taxon>Bacteria</taxon>
        <taxon>Pseudomonadati</taxon>
        <taxon>Pseudomonadota</taxon>
        <taxon>Betaproteobacteria</taxon>
        <taxon>Burkholderiales</taxon>
        <taxon>Sphaerotilaceae</taxon>
        <taxon>Roseateles</taxon>
    </lineage>
</organism>
<dbReference type="InterPro" id="IPR007428">
    <property type="entry name" value="MlaA"/>
</dbReference>
<dbReference type="RefSeq" id="WP_394397347.1">
    <property type="nucleotide sequence ID" value="NZ_JBIGHW010000004.1"/>
</dbReference>
<dbReference type="PANTHER" id="PTHR30035">
    <property type="entry name" value="LIPOPROTEIN VACJ-RELATED"/>
    <property type="match status" value="1"/>
</dbReference>
<keyword evidence="5" id="KW-1185">Reference proteome</keyword>
<comment type="similarity">
    <text evidence="1">Belongs to the MlaA family.</text>
</comment>
<name>A0ABW7FI64_9BURK</name>
<dbReference type="PANTHER" id="PTHR30035:SF3">
    <property type="entry name" value="INTERMEMBRANE PHOSPHOLIPID TRANSPORT SYSTEM LIPOPROTEIN MLAA"/>
    <property type="match status" value="1"/>
</dbReference>
<dbReference type="PRINTS" id="PR01805">
    <property type="entry name" value="VACJLIPOPROT"/>
</dbReference>
<reference evidence="4 5" key="1">
    <citation type="submission" date="2024-08" db="EMBL/GenBank/DDBJ databases">
        <authorList>
            <person name="Lu H."/>
        </authorList>
    </citation>
    <scope>NUCLEOTIDE SEQUENCE [LARGE SCALE GENOMIC DNA]</scope>
    <source>
        <strain evidence="4 5">LKC17W</strain>
    </source>
</reference>
<keyword evidence="2 3" id="KW-0732">Signal</keyword>